<dbReference type="InterPro" id="IPR036641">
    <property type="entry name" value="HPT_dom_sf"/>
</dbReference>
<feature type="domain" description="Response regulatory" evidence="10">
    <location>
        <begin position="871"/>
        <end position="988"/>
    </location>
</feature>
<dbReference type="CDD" id="cd00088">
    <property type="entry name" value="HPT"/>
    <property type="match status" value="1"/>
</dbReference>
<dbReference type="GO" id="GO:0006935">
    <property type="term" value="P:chemotaxis"/>
    <property type="evidence" value="ECO:0007669"/>
    <property type="project" value="InterPro"/>
</dbReference>
<reference evidence="13" key="1">
    <citation type="journal article" date="2023" name="Plants (Basel)">
        <title>Genomic Analysis of Leptolyngbya boryana CZ1 Reveals Efficient Carbon Fixation Modules.</title>
        <authorList>
            <person name="Bai X."/>
            <person name="Wang H."/>
            <person name="Cheng W."/>
            <person name="Wang J."/>
            <person name="Ma M."/>
            <person name="Hu H."/>
            <person name="Song Z."/>
            <person name="Ma H."/>
            <person name="Fan Y."/>
            <person name="Du C."/>
            <person name="Xu J."/>
        </authorList>
    </citation>
    <scope>NUCLEOTIDE SEQUENCE</scope>
    <source>
        <strain evidence="13">CZ1</strain>
    </source>
</reference>
<evidence type="ECO:0000259" key="10">
    <source>
        <dbReference type="PROSITE" id="PS50110"/>
    </source>
</evidence>
<dbReference type="InterPro" id="IPR003594">
    <property type="entry name" value="HATPase_dom"/>
</dbReference>
<dbReference type="InterPro" id="IPR004358">
    <property type="entry name" value="Sig_transdc_His_kin-like_C"/>
</dbReference>
<evidence type="ECO:0000259" key="12">
    <source>
        <dbReference type="PROSITE" id="PS50894"/>
    </source>
</evidence>
<dbReference type="FunFam" id="3.30.565.10:FF:000016">
    <property type="entry name" value="Chemotaxis protein CheA, putative"/>
    <property type="match status" value="1"/>
</dbReference>
<evidence type="ECO:0000256" key="5">
    <source>
        <dbReference type="ARBA" id="ARBA00022777"/>
    </source>
</evidence>
<accession>A0AA97AS80</accession>
<evidence type="ECO:0000256" key="4">
    <source>
        <dbReference type="ARBA" id="ARBA00022679"/>
    </source>
</evidence>
<protein>
    <recommendedName>
        <fullName evidence="2">histidine kinase</fullName>
        <ecNumber evidence="2">2.7.13.3</ecNumber>
    </recommendedName>
</protein>
<dbReference type="PRINTS" id="PR00344">
    <property type="entry name" value="BCTRLSENSOR"/>
</dbReference>
<evidence type="ECO:0000313" key="13">
    <source>
        <dbReference type="EMBL" id="WNZ44695.1"/>
    </source>
</evidence>
<feature type="domain" description="CheW-like" evidence="11">
    <location>
        <begin position="700"/>
        <end position="851"/>
    </location>
</feature>
<dbReference type="InterPro" id="IPR036061">
    <property type="entry name" value="CheW-like_dom_sf"/>
</dbReference>
<dbReference type="EC" id="2.7.13.3" evidence="2"/>
<dbReference type="SUPFAM" id="SSF47226">
    <property type="entry name" value="Histidine-containing phosphotransfer domain, HPT domain"/>
    <property type="match status" value="1"/>
</dbReference>
<dbReference type="PROSITE" id="PS50894">
    <property type="entry name" value="HPT"/>
    <property type="match status" value="1"/>
</dbReference>
<dbReference type="Gene3D" id="1.20.120.160">
    <property type="entry name" value="HPT domain"/>
    <property type="match status" value="1"/>
</dbReference>
<dbReference type="InterPro" id="IPR011006">
    <property type="entry name" value="CheY-like_superfamily"/>
</dbReference>
<keyword evidence="5 13" id="KW-0418">Kinase</keyword>
<name>A0AA97AS80_LEPBY</name>
<dbReference type="Pfam" id="PF02518">
    <property type="entry name" value="HATPase_c"/>
    <property type="match status" value="1"/>
</dbReference>
<dbReference type="SUPFAM" id="SSF52172">
    <property type="entry name" value="CheY-like"/>
    <property type="match status" value="1"/>
</dbReference>
<keyword evidence="4 13" id="KW-0808">Transferase</keyword>
<evidence type="ECO:0000256" key="6">
    <source>
        <dbReference type="ARBA" id="ARBA00023012"/>
    </source>
</evidence>
<dbReference type="PANTHER" id="PTHR43395">
    <property type="entry name" value="SENSOR HISTIDINE KINASE CHEA"/>
    <property type="match status" value="1"/>
</dbReference>
<feature type="domain" description="Histidine kinase" evidence="9">
    <location>
        <begin position="442"/>
        <end position="698"/>
    </location>
</feature>
<dbReference type="SMART" id="SM00073">
    <property type="entry name" value="HPT"/>
    <property type="match status" value="1"/>
</dbReference>
<dbReference type="SMART" id="SM00448">
    <property type="entry name" value="REC"/>
    <property type="match status" value="1"/>
</dbReference>
<evidence type="ECO:0000256" key="1">
    <source>
        <dbReference type="ARBA" id="ARBA00000085"/>
    </source>
</evidence>
<dbReference type="Pfam" id="PF01627">
    <property type="entry name" value="Hpt"/>
    <property type="match status" value="1"/>
</dbReference>
<feature type="domain" description="HPt" evidence="12">
    <location>
        <begin position="4"/>
        <end position="107"/>
    </location>
</feature>
<evidence type="ECO:0000256" key="8">
    <source>
        <dbReference type="PROSITE-ProRule" id="PRU00169"/>
    </source>
</evidence>
<dbReference type="SMART" id="SM00260">
    <property type="entry name" value="CheW"/>
    <property type="match status" value="1"/>
</dbReference>
<dbReference type="GO" id="GO:0004673">
    <property type="term" value="F:protein histidine kinase activity"/>
    <property type="evidence" value="ECO:0007669"/>
    <property type="project" value="UniProtKB-EC"/>
</dbReference>
<dbReference type="SUPFAM" id="SSF50341">
    <property type="entry name" value="CheW-like"/>
    <property type="match status" value="1"/>
</dbReference>
<dbReference type="AlphaFoldDB" id="A0AA97AS80"/>
<keyword evidence="6" id="KW-0902">Two-component regulatory system</keyword>
<dbReference type="PROSITE" id="PS50110">
    <property type="entry name" value="RESPONSE_REGULATORY"/>
    <property type="match status" value="1"/>
</dbReference>
<dbReference type="RefSeq" id="WP_316426669.1">
    <property type="nucleotide sequence ID" value="NZ_CP130144.1"/>
</dbReference>
<evidence type="ECO:0000256" key="7">
    <source>
        <dbReference type="PROSITE-ProRule" id="PRU00110"/>
    </source>
</evidence>
<evidence type="ECO:0000259" key="9">
    <source>
        <dbReference type="PROSITE" id="PS50109"/>
    </source>
</evidence>
<dbReference type="GO" id="GO:0000160">
    <property type="term" value="P:phosphorelay signal transduction system"/>
    <property type="evidence" value="ECO:0007669"/>
    <property type="project" value="UniProtKB-KW"/>
</dbReference>
<dbReference type="InterPro" id="IPR005467">
    <property type="entry name" value="His_kinase_dom"/>
</dbReference>
<dbReference type="SUPFAM" id="SSF55874">
    <property type="entry name" value="ATPase domain of HSP90 chaperone/DNA topoisomerase II/histidine kinase"/>
    <property type="match status" value="1"/>
</dbReference>
<dbReference type="Pfam" id="PF00072">
    <property type="entry name" value="Response_reg"/>
    <property type="match status" value="1"/>
</dbReference>
<dbReference type="PROSITE" id="PS50109">
    <property type="entry name" value="HIS_KIN"/>
    <property type="match status" value="1"/>
</dbReference>
<sequence>MISDAKLREQTYSYFLAEAEDLLQTIEQNLLSLRKERSAAKVHELMRAAHTLKGAAASVQFDSMKSMAHAFEDVFKAFYKPEVEIDAELEALLYEGYDCLRLPLTTVVSGVKSQDAEVLDRSEIIFSKIRNKLGKHFDPGAALPTSADLGFDIAQSLFETGVTERLEQLAIAISQNDDDTIALTLHTQSEVFLGLAESLNLPGFGEIAHTALKAMKQKPHQVRDIAQAALADFRQGQIAVLSGDRISGGKVSSTLQSFVESNSIQNSQQLSHRAWRKIKNFFQRSRNELSEPQVAESFDEPKAVFSVDPEIEALADQFEAWQTELPEAKADLGFELWDTPIAETEIEPPSEPLHLKESAQNVSQKPAQDTVRVKLTHLESLNFITSELLIHQNQQLLQDERLQMMLAELLHQVEQHQRALAQLREWSLLAPERFFRRSGSLVVENDLKQNFDTLELDRYNDLHVLLQTLVEQAERIDESTEAIDFLARESRLSRSKQGRLLTNLRDDLMDVRMIAIGTVLNRFPPVVKQLCETYGKKVHLKLTGTQVMIDKALADKLYDPLLHLVRNAFDHGIERDAIRQHQGKGIGEIEIRAYQKGNRTLVEVSDNGKGLDLEQICQRGFEQHRLSSNQIDQISKSELLDLLFEPGFSTAEQVTELSGRGVGLDVVRSQIRAMKGEITVDSVPTQGTTFSLRLPLTLMSTRLLICQAGSATYGFPSDDVERIVTLDAAEIDQIGNQRTLRWRYEGEEHTITIHSLGQLVTYTNWLFGMQAQSPETFGAAPTLTTSILIIRRQKHWIGLEVDRVLGEQELVLRPMGSTIAAPRYVYGCSVLGDGRSLLAIDAVTLVEQNQGKLSAPVAISPPAQKETSLKSVLVIDDSITVRQALAMTLEDAGFQVVQAQDGLDAIAQLQCHPEIQLITCDVEMPRLNGFEFLMRYEQESQLPHVPVVMLTSRSNEKHQQLAKQLGAAAYLTKPFDSDQLVQLVHQLMAGKVVR</sequence>
<dbReference type="InterPro" id="IPR051315">
    <property type="entry name" value="Bact_Chemotaxis_CheA"/>
</dbReference>
<proteinExistence type="predicted"/>
<evidence type="ECO:0000256" key="3">
    <source>
        <dbReference type="ARBA" id="ARBA00022553"/>
    </source>
</evidence>
<keyword evidence="3 8" id="KW-0597">Phosphoprotein</keyword>
<dbReference type="SMART" id="SM00387">
    <property type="entry name" value="HATPase_c"/>
    <property type="match status" value="1"/>
</dbReference>
<organism evidence="13">
    <name type="scientific">Leptolyngbya boryana CZ1</name>
    <dbReference type="NCBI Taxonomy" id="3060204"/>
    <lineage>
        <taxon>Bacteria</taxon>
        <taxon>Bacillati</taxon>
        <taxon>Cyanobacteriota</taxon>
        <taxon>Cyanophyceae</taxon>
        <taxon>Leptolyngbyales</taxon>
        <taxon>Leptolyngbyaceae</taxon>
        <taxon>Leptolyngbya group</taxon>
        <taxon>Leptolyngbya</taxon>
    </lineage>
</organism>
<dbReference type="InterPro" id="IPR002545">
    <property type="entry name" value="CheW-lke_dom"/>
</dbReference>
<dbReference type="Pfam" id="PF01584">
    <property type="entry name" value="CheW"/>
    <property type="match status" value="1"/>
</dbReference>
<dbReference type="InterPro" id="IPR036890">
    <property type="entry name" value="HATPase_C_sf"/>
</dbReference>
<dbReference type="InterPro" id="IPR001789">
    <property type="entry name" value="Sig_transdc_resp-reg_receiver"/>
</dbReference>
<dbReference type="Gene3D" id="2.30.30.40">
    <property type="entry name" value="SH3 Domains"/>
    <property type="match status" value="1"/>
</dbReference>
<gene>
    <name evidence="13" type="ORF">Q2T42_23160</name>
</gene>
<feature type="modified residue" description="4-aspartylphosphate" evidence="8">
    <location>
        <position position="921"/>
    </location>
</feature>
<reference evidence="13" key="2">
    <citation type="submission" date="2023-07" db="EMBL/GenBank/DDBJ databases">
        <authorList>
            <person name="Bai X.-H."/>
            <person name="Wang H.-H."/>
            <person name="Wang J."/>
            <person name="Ma M.-Y."/>
            <person name="Hu H.-H."/>
            <person name="Song Z.-L."/>
            <person name="Ma H.-G."/>
            <person name="Fan Y."/>
            <person name="Du C.-Y."/>
            <person name="Xu J.-C."/>
        </authorList>
    </citation>
    <scope>NUCLEOTIDE SEQUENCE</scope>
    <source>
        <strain evidence="13">CZ1</strain>
    </source>
</reference>
<dbReference type="EMBL" id="CP130144">
    <property type="protein sequence ID" value="WNZ44695.1"/>
    <property type="molecule type" value="Genomic_DNA"/>
</dbReference>
<dbReference type="Gene3D" id="3.30.565.10">
    <property type="entry name" value="Histidine kinase-like ATPase, C-terminal domain"/>
    <property type="match status" value="1"/>
</dbReference>
<dbReference type="Gene3D" id="3.40.50.2300">
    <property type="match status" value="1"/>
</dbReference>
<evidence type="ECO:0000259" key="11">
    <source>
        <dbReference type="PROSITE" id="PS50851"/>
    </source>
</evidence>
<dbReference type="PROSITE" id="PS50851">
    <property type="entry name" value="CHEW"/>
    <property type="match status" value="1"/>
</dbReference>
<dbReference type="InterPro" id="IPR008207">
    <property type="entry name" value="Sig_transdc_His_kin_Hpt_dom"/>
</dbReference>
<evidence type="ECO:0000256" key="2">
    <source>
        <dbReference type="ARBA" id="ARBA00012438"/>
    </source>
</evidence>
<comment type="catalytic activity">
    <reaction evidence="1">
        <text>ATP + protein L-histidine = ADP + protein N-phospho-L-histidine.</text>
        <dbReference type="EC" id="2.7.13.3"/>
    </reaction>
</comment>
<feature type="modified residue" description="Phosphohistidine" evidence="7">
    <location>
        <position position="50"/>
    </location>
</feature>
<dbReference type="PANTHER" id="PTHR43395:SF1">
    <property type="entry name" value="CHEMOTAXIS PROTEIN CHEA"/>
    <property type="match status" value="1"/>
</dbReference>